<reference evidence="2 3" key="1">
    <citation type="submission" date="2023-09" db="EMBL/GenBank/DDBJ databases">
        <title>Thioclava shenzhenensis sp. nov., a multidrug resistant bacteria-antagonizing species isolated from coastal seawater.</title>
        <authorList>
            <person name="Long M."/>
        </authorList>
    </citation>
    <scope>NUCLEOTIDE SEQUENCE [LARGE SCALE GENOMIC DNA]</scope>
    <source>
        <strain evidence="2 3">FTW29</strain>
        <plasmid evidence="2 3">unnamed1</plasmid>
    </source>
</reference>
<sequence length="283" mass="29597">MTDAAQITIAPMEPAHLAQAHAMSQAVAWPHRREDWALVLGVSEAVVALQGDKVVGTAILSLLGDVGTMNMIIVDAAMRGRGLGRALMQTLLDRAGSMELRLVATADGLPLYRKLGFQAVGEVAQYQGVAQAQAPEQPVREGTPEDLAVLLAADRAATGMERSRVLHEIAAQGEVIATQGGVAMIRAFGRGHVIGPILAADDRAARALLSEAACRAAGQFLRVDFAPEHALADHAKALGLHHAGGGIAMVRPAGERARTRDRAAAPAQSLELKTYALVSQALG</sequence>
<dbReference type="EMBL" id="CP135444">
    <property type="protein sequence ID" value="WRY35416.1"/>
    <property type="molecule type" value="Genomic_DNA"/>
</dbReference>
<keyword evidence="3" id="KW-1185">Reference proteome</keyword>
<geneLocation type="plasmid" evidence="2 3">
    <name>unnamed1</name>
</geneLocation>
<organism evidence="2 3">
    <name type="scientific">Thioclava litoralis</name>
    <dbReference type="NCBI Taxonomy" id="3076557"/>
    <lineage>
        <taxon>Bacteria</taxon>
        <taxon>Pseudomonadati</taxon>
        <taxon>Pseudomonadota</taxon>
        <taxon>Alphaproteobacteria</taxon>
        <taxon>Rhodobacterales</taxon>
        <taxon>Paracoccaceae</taxon>
        <taxon>Thioclava</taxon>
    </lineage>
</organism>
<evidence type="ECO:0000313" key="3">
    <source>
        <dbReference type="Proteomes" id="UP001623290"/>
    </source>
</evidence>
<feature type="domain" description="N-acetyltransferase" evidence="1">
    <location>
        <begin position="7"/>
        <end position="140"/>
    </location>
</feature>
<dbReference type="PANTHER" id="PTHR47237">
    <property type="entry name" value="SLL0310 PROTEIN"/>
    <property type="match status" value="1"/>
</dbReference>
<keyword evidence="2" id="KW-0614">Plasmid</keyword>
<dbReference type="InterPro" id="IPR041496">
    <property type="entry name" value="YitH/HolE_GNAT"/>
</dbReference>
<dbReference type="CDD" id="cd04301">
    <property type="entry name" value="NAT_SF"/>
    <property type="match status" value="1"/>
</dbReference>
<dbReference type="Gene3D" id="3.40.630.90">
    <property type="match status" value="1"/>
</dbReference>
<gene>
    <name evidence="2" type="ORF">RPE78_14270</name>
</gene>
<dbReference type="InterPro" id="IPR000182">
    <property type="entry name" value="GNAT_dom"/>
</dbReference>
<evidence type="ECO:0000259" key="1">
    <source>
        <dbReference type="PROSITE" id="PS51186"/>
    </source>
</evidence>
<proteinExistence type="predicted"/>
<dbReference type="PROSITE" id="PS51186">
    <property type="entry name" value="GNAT"/>
    <property type="match status" value="1"/>
</dbReference>
<accession>A0ABZ1E698</accession>
<dbReference type="Gene3D" id="3.40.630.30">
    <property type="match status" value="1"/>
</dbReference>
<dbReference type="PANTHER" id="PTHR47237:SF2">
    <property type="entry name" value="BLL4206 PROTEIN"/>
    <property type="match status" value="1"/>
</dbReference>
<dbReference type="InterPro" id="IPR016181">
    <property type="entry name" value="Acyl_CoA_acyltransferase"/>
</dbReference>
<evidence type="ECO:0000313" key="2">
    <source>
        <dbReference type="EMBL" id="WRY35416.1"/>
    </source>
</evidence>
<dbReference type="Pfam" id="PF13508">
    <property type="entry name" value="Acetyltransf_7"/>
    <property type="match status" value="1"/>
</dbReference>
<dbReference type="RefSeq" id="WP_330647188.1">
    <property type="nucleotide sequence ID" value="NZ_CP135444.1"/>
</dbReference>
<name>A0ABZ1E698_9RHOB</name>
<protein>
    <submittedName>
        <fullName evidence="2">GNAT family N-acetyltransferase</fullName>
    </submittedName>
</protein>
<dbReference type="SUPFAM" id="SSF55729">
    <property type="entry name" value="Acyl-CoA N-acyltransferases (Nat)"/>
    <property type="match status" value="1"/>
</dbReference>
<dbReference type="InterPro" id="IPR052729">
    <property type="entry name" value="Acyl/Acetyltrans_Enzymes"/>
</dbReference>
<dbReference type="Proteomes" id="UP001623290">
    <property type="component" value="Plasmid unnamed1"/>
</dbReference>
<dbReference type="Pfam" id="PF18014">
    <property type="entry name" value="Acetyltransf_18"/>
    <property type="match status" value="1"/>
</dbReference>